<reference evidence="1 2" key="1">
    <citation type="submission" date="2013-09" db="EMBL/GenBank/DDBJ databases">
        <authorList>
            <person name="Zeng Z."/>
            <person name="Chen C."/>
        </authorList>
    </citation>
    <scope>NUCLEOTIDE SEQUENCE [LARGE SCALE GENOMIC DNA]</scope>
    <source>
        <strain evidence="1 2">F44-8</strain>
    </source>
</reference>
<proteinExistence type="predicted"/>
<accession>A0A0A2LVR5</accession>
<protein>
    <recommendedName>
        <fullName evidence="3">Lipocalin-like domain-containing protein</fullName>
    </recommendedName>
</protein>
<dbReference type="RefSeq" id="WP_035134193.1">
    <property type="nucleotide sequence ID" value="NZ_JRLV01000011.1"/>
</dbReference>
<sequence>MKNIIRFLFILFLLNVSCVKKTECHSFITYPKLTKSFTMGVWHFEIIDSKLHDDYTDYTFHFNKDLSFTVDDNEKSYKGKWNVISDNGTDDSPATDIDLDLLFTAYAPHKLEQLGHNYHILNRTQEKIELINEDTDHPSRVILFRI</sequence>
<organism evidence="1 2">
    <name type="scientific">Flavobacterium beibuense F44-8</name>
    <dbReference type="NCBI Taxonomy" id="1406840"/>
    <lineage>
        <taxon>Bacteria</taxon>
        <taxon>Pseudomonadati</taxon>
        <taxon>Bacteroidota</taxon>
        <taxon>Flavobacteriia</taxon>
        <taxon>Flavobacteriales</taxon>
        <taxon>Flavobacteriaceae</taxon>
        <taxon>Flavobacterium</taxon>
    </lineage>
</organism>
<evidence type="ECO:0000313" key="1">
    <source>
        <dbReference type="EMBL" id="KGO80225.1"/>
    </source>
</evidence>
<keyword evidence="2" id="KW-1185">Reference proteome</keyword>
<comment type="caution">
    <text evidence="1">The sequence shown here is derived from an EMBL/GenBank/DDBJ whole genome shotgun (WGS) entry which is preliminary data.</text>
</comment>
<evidence type="ECO:0000313" key="2">
    <source>
        <dbReference type="Proteomes" id="UP000030129"/>
    </source>
</evidence>
<gene>
    <name evidence="1" type="ORF">Q763_11230</name>
</gene>
<name>A0A0A2LVR5_9FLAO</name>
<dbReference type="Proteomes" id="UP000030129">
    <property type="component" value="Unassembled WGS sequence"/>
</dbReference>
<evidence type="ECO:0008006" key="3">
    <source>
        <dbReference type="Google" id="ProtNLM"/>
    </source>
</evidence>
<dbReference type="AlphaFoldDB" id="A0A0A2LVR5"/>
<dbReference type="EMBL" id="JRLV01000011">
    <property type="protein sequence ID" value="KGO80225.1"/>
    <property type="molecule type" value="Genomic_DNA"/>
</dbReference>
<dbReference type="STRING" id="1406840.Q763_11230"/>